<evidence type="ECO:0000313" key="2">
    <source>
        <dbReference type="Proteomes" id="UP000076858"/>
    </source>
</evidence>
<dbReference type="Proteomes" id="UP000076858">
    <property type="component" value="Unassembled WGS sequence"/>
</dbReference>
<sequence length="118" mass="13663">MSFQRSGLIIHPNHPIFGAPDGINEDFTVEIKCPSNGKSYFDFIDREGKIKAQCNAQVNLQMHLSGRKKCFFCVASREFEKNKKVKIFQIDYDKNYLTSVMFIAEKFWKSIIGSFILQ</sequence>
<dbReference type="InterPro" id="IPR011335">
    <property type="entry name" value="Restrct_endonuc-II-like"/>
</dbReference>
<accession>A0A164XJN4</accession>
<reference evidence="1 2" key="1">
    <citation type="submission" date="2016-03" db="EMBL/GenBank/DDBJ databases">
        <title>EvidentialGene: Evidence-directed Construction of Genes on Genomes.</title>
        <authorList>
            <person name="Gilbert D.G."/>
            <person name="Choi J.-H."/>
            <person name="Mockaitis K."/>
            <person name="Colbourne J."/>
            <person name="Pfrender M."/>
        </authorList>
    </citation>
    <scope>NUCLEOTIDE SEQUENCE [LARGE SCALE GENOMIC DNA]</scope>
    <source>
        <strain evidence="1 2">Xinb3</strain>
        <tissue evidence="1">Complete organism</tissue>
    </source>
</reference>
<dbReference type="OrthoDB" id="6357546at2759"/>
<dbReference type="SUPFAM" id="SSF52980">
    <property type="entry name" value="Restriction endonuclease-like"/>
    <property type="match status" value="1"/>
</dbReference>
<evidence type="ECO:0008006" key="3">
    <source>
        <dbReference type="Google" id="ProtNLM"/>
    </source>
</evidence>
<comment type="caution">
    <text evidence="1">The sequence shown here is derived from an EMBL/GenBank/DDBJ whole genome shotgun (WGS) entry which is preliminary data.</text>
</comment>
<protein>
    <recommendedName>
        <fullName evidence="3">YqaJ viral recombinase domain-containing protein</fullName>
    </recommendedName>
</protein>
<keyword evidence="2" id="KW-1185">Reference proteome</keyword>
<dbReference type="EMBL" id="LRGB01000980">
    <property type="protein sequence ID" value="KZS14309.1"/>
    <property type="molecule type" value="Genomic_DNA"/>
</dbReference>
<dbReference type="AlphaFoldDB" id="A0A164XJN4"/>
<organism evidence="1 2">
    <name type="scientific">Daphnia magna</name>
    <dbReference type="NCBI Taxonomy" id="35525"/>
    <lineage>
        <taxon>Eukaryota</taxon>
        <taxon>Metazoa</taxon>
        <taxon>Ecdysozoa</taxon>
        <taxon>Arthropoda</taxon>
        <taxon>Crustacea</taxon>
        <taxon>Branchiopoda</taxon>
        <taxon>Diplostraca</taxon>
        <taxon>Cladocera</taxon>
        <taxon>Anomopoda</taxon>
        <taxon>Daphniidae</taxon>
        <taxon>Daphnia</taxon>
    </lineage>
</organism>
<name>A0A164XJN4_9CRUS</name>
<gene>
    <name evidence="1" type="ORF">APZ42_020368</name>
</gene>
<dbReference type="GO" id="GO:0006281">
    <property type="term" value="P:DNA repair"/>
    <property type="evidence" value="ECO:0007669"/>
    <property type="project" value="UniProtKB-ARBA"/>
</dbReference>
<proteinExistence type="predicted"/>
<dbReference type="PANTHER" id="PTHR39953">
    <property type="entry name" value="RE54151P"/>
    <property type="match status" value="1"/>
</dbReference>
<evidence type="ECO:0000313" key="1">
    <source>
        <dbReference type="EMBL" id="KZS14309.1"/>
    </source>
</evidence>
<dbReference type="InterPro" id="IPR011604">
    <property type="entry name" value="PDDEXK-like_dom_sf"/>
</dbReference>
<dbReference type="Gene3D" id="3.90.320.10">
    <property type="match status" value="1"/>
</dbReference>
<dbReference type="PANTHER" id="PTHR39953:SF1">
    <property type="entry name" value="RE54151P"/>
    <property type="match status" value="1"/>
</dbReference>